<evidence type="ECO:0000313" key="2">
    <source>
        <dbReference type="Proteomes" id="UP000246569"/>
    </source>
</evidence>
<dbReference type="Proteomes" id="UP000246569">
    <property type="component" value="Unassembled WGS sequence"/>
</dbReference>
<evidence type="ECO:0000313" key="1">
    <source>
        <dbReference type="EMBL" id="PWV63467.1"/>
    </source>
</evidence>
<organism evidence="1 2">
    <name type="scientific">Plasticicumulans acidivorans</name>
    <dbReference type="NCBI Taxonomy" id="886464"/>
    <lineage>
        <taxon>Bacteria</taxon>
        <taxon>Pseudomonadati</taxon>
        <taxon>Pseudomonadota</taxon>
        <taxon>Gammaproteobacteria</taxon>
        <taxon>Candidatus Competibacteraceae</taxon>
        <taxon>Plasticicumulans</taxon>
    </lineage>
</organism>
<dbReference type="EMBL" id="QGTJ01000003">
    <property type="protein sequence ID" value="PWV63467.1"/>
    <property type="molecule type" value="Genomic_DNA"/>
</dbReference>
<gene>
    <name evidence="1" type="ORF">C7443_103397</name>
</gene>
<dbReference type="RefSeq" id="WP_110017946.1">
    <property type="nucleotide sequence ID" value="NZ_QGTJ01000003.1"/>
</dbReference>
<sequence>MNPQRDRLALLAGQIPSEFEQSGSPNRLPEVSWKVGFEQQGALLHLRPDVWDPQFTRVLMPGGAINVAGLLGLRWRQTDLAKVDAEIPLANGQGTKALAGYHQSLLLATEDIENALGEVCVVWMVQQSSRLVVIAAKQQWLSAQHGVLPT</sequence>
<protein>
    <submittedName>
        <fullName evidence="1">Uncharacterized protein</fullName>
    </submittedName>
</protein>
<comment type="caution">
    <text evidence="1">The sequence shown here is derived from an EMBL/GenBank/DDBJ whole genome shotgun (WGS) entry which is preliminary data.</text>
</comment>
<name>A0A317MXV5_9GAMM</name>
<keyword evidence="2" id="KW-1185">Reference proteome</keyword>
<accession>A0A317MXV5</accession>
<proteinExistence type="predicted"/>
<dbReference type="AlphaFoldDB" id="A0A317MXV5"/>
<reference evidence="1 2" key="1">
    <citation type="submission" date="2018-05" db="EMBL/GenBank/DDBJ databases">
        <title>Genomic Encyclopedia of Type Strains, Phase IV (KMG-IV): sequencing the most valuable type-strain genomes for metagenomic binning, comparative biology and taxonomic classification.</title>
        <authorList>
            <person name="Goeker M."/>
        </authorList>
    </citation>
    <scope>NUCLEOTIDE SEQUENCE [LARGE SCALE GENOMIC DNA]</scope>
    <source>
        <strain evidence="1 2">DSM 23606</strain>
    </source>
</reference>